<dbReference type="InterPro" id="IPR003776">
    <property type="entry name" value="YcaO-like_dom"/>
</dbReference>
<dbReference type="Proteomes" id="UP001174050">
    <property type="component" value="Unassembled WGS sequence"/>
</dbReference>
<protein>
    <submittedName>
        <fullName evidence="3">TOMM leader peptide-binding protein</fullName>
    </submittedName>
</protein>
<dbReference type="RefSeq" id="WP_290111953.1">
    <property type="nucleotide sequence ID" value="NZ_JAUEPL010000015.1"/>
</dbReference>
<dbReference type="InterPro" id="IPR027624">
    <property type="entry name" value="TOMM_cyclo_SagD"/>
</dbReference>
<dbReference type="Pfam" id="PF02624">
    <property type="entry name" value="YcaO"/>
    <property type="match status" value="1"/>
</dbReference>
<dbReference type="Gene3D" id="3.40.50.720">
    <property type="entry name" value="NAD(P)-binding Rossmann-like Domain"/>
    <property type="match status" value="1"/>
</dbReference>
<dbReference type="PANTHER" id="PTHR37809:SF1">
    <property type="entry name" value="RIBOSOMAL PROTEIN S12 METHYLTHIOTRANSFERASE ACCESSORY FACTOR YCAO"/>
    <property type="match status" value="1"/>
</dbReference>
<dbReference type="Gene3D" id="3.30.160.660">
    <property type="match status" value="1"/>
</dbReference>
<dbReference type="PROSITE" id="PS51664">
    <property type="entry name" value="YCAO"/>
    <property type="match status" value="1"/>
</dbReference>
<evidence type="ECO:0000313" key="3">
    <source>
        <dbReference type="EMBL" id="MDN3294915.1"/>
    </source>
</evidence>
<evidence type="ECO:0000259" key="2">
    <source>
        <dbReference type="PROSITE" id="PS51664"/>
    </source>
</evidence>
<name>A0ABT7Z602_9ACTN</name>
<dbReference type="Gene3D" id="3.30.40.250">
    <property type="match status" value="1"/>
</dbReference>
<dbReference type="PANTHER" id="PTHR37809">
    <property type="entry name" value="RIBOSOMAL PROTEIN S12 METHYLTHIOTRANSFERASE ACCESSORY FACTOR YCAO"/>
    <property type="match status" value="1"/>
</dbReference>
<reference evidence="3" key="1">
    <citation type="submission" date="2023-06" db="EMBL/GenBank/DDBJ databases">
        <title>WGS-Sequencing of Streptomyces ficellus isolate 21 collected from sand in Gara Djebilet Iron Mine in Algeria.</title>
        <authorList>
            <person name="Zegers G.P."/>
            <person name="Gomez A."/>
            <person name="Gueddou A."/>
            <person name="Zahara A.F."/>
            <person name="Worth M."/>
            <person name="Sevigny J.L."/>
            <person name="Tisa L."/>
        </authorList>
    </citation>
    <scope>NUCLEOTIDE SEQUENCE</scope>
    <source>
        <strain evidence="3">AS11</strain>
    </source>
</reference>
<evidence type="ECO:0000256" key="1">
    <source>
        <dbReference type="SAM" id="MobiDB-lite"/>
    </source>
</evidence>
<feature type="region of interest" description="Disordered" evidence="1">
    <location>
        <begin position="702"/>
        <end position="721"/>
    </location>
</feature>
<accession>A0ABT7Z602</accession>
<organism evidence="3 4">
    <name type="scientific">Streptomyces ficellus</name>
    <dbReference type="NCBI Taxonomy" id="1977088"/>
    <lineage>
        <taxon>Bacteria</taxon>
        <taxon>Bacillati</taxon>
        <taxon>Actinomycetota</taxon>
        <taxon>Actinomycetes</taxon>
        <taxon>Kitasatosporales</taxon>
        <taxon>Streptomycetaceae</taxon>
        <taxon>Streptomyces</taxon>
    </lineage>
</organism>
<evidence type="ECO:0000313" key="4">
    <source>
        <dbReference type="Proteomes" id="UP001174050"/>
    </source>
</evidence>
<proteinExistence type="predicted"/>
<dbReference type="NCBIfam" id="TIGR03882">
    <property type="entry name" value="cyclo_dehyd_2"/>
    <property type="match status" value="1"/>
</dbReference>
<dbReference type="Gene3D" id="3.30.1330.230">
    <property type="match status" value="1"/>
</dbReference>
<dbReference type="InterPro" id="IPR022291">
    <property type="entry name" value="Bacteriocin_synth_cyclodeHase"/>
</dbReference>
<dbReference type="EMBL" id="JAUEPL010000015">
    <property type="protein sequence ID" value="MDN3294915.1"/>
    <property type="molecule type" value="Genomic_DNA"/>
</dbReference>
<feature type="domain" description="YcaO" evidence="2">
    <location>
        <begin position="347"/>
        <end position="721"/>
    </location>
</feature>
<gene>
    <name evidence="3" type="ORF">QWM81_12805</name>
</gene>
<comment type="caution">
    <text evidence="3">The sequence shown here is derived from an EMBL/GenBank/DDBJ whole genome shotgun (WGS) entry which is preliminary data.</text>
</comment>
<sequence>MNAQPSQPSASAPSITPRLDVRFLARSGLLYVCASTGTLRLRGAFLPGRPEGVDDFVGLDALPEPAVTGLRRRGLLAESGHTPAHPLYEVADPTVLLAGHGPVQDSVRALLVAAGVQVERATVSSTAAARAALVPLSADEGELSDWARWASKTGSPVVTYLSTPTRLLLSRLDPPATPCPVCLVRRLRANHTWQAIADLPLDVILGAADSDAWPTTAIAAGTLAHETLRALSGSAPQEPPCLVELDHASLECTRHRLLHTPHCPGCPADVHPTTRSDATFEAAPEAVPERDSGTDWERMRHAVDPLTGLVAGMLVREDGQPGATTSVYTTGMPTTTWFSPVKAEPQGAANKWDLDTARVCALGETMERYAAGVYDPATLVRSTLAALGEAAVDPRTLPLGSAAEYERLPHYGPFDPDVEIDWVRGVSLTTGRPRYVPACAVYLPYHFPRGHKPWLDSISNGLAAGRNASHAALGGLMELVERDAAVIFWSNRLTLPTLDLSVLPDGPAREMAARLTATGARVLCKDLTTDLGIPVAGVQVLTGTADRPVVSHAARAALDIHDAIQGALEEACLCLYSVETTLETEGVPEPNQDLRTAMDFGRYYCSPERLHHLRFFEDGPLHPPPPPRPGLSSTHAELTEAVERLAATGHETITVDITPIDVHECGVSVLRTIVPGLCPITLRRDFHRRGGPRVFQAPVSMSARTSPLTEEELNPMPHPFL</sequence>
<keyword evidence="4" id="KW-1185">Reference proteome</keyword>
<dbReference type="NCBIfam" id="TIGR03604">
    <property type="entry name" value="TOMM_cyclo_SagD"/>
    <property type="match status" value="1"/>
</dbReference>